<dbReference type="AlphaFoldDB" id="S8DSB1"/>
<reference evidence="2 3" key="1">
    <citation type="journal article" date="2013" name="BMC Genomics">
        <title>The miniature genome of a carnivorous plant Genlisea aurea contains a low number of genes and short non-coding sequences.</title>
        <authorList>
            <person name="Leushkin E.V."/>
            <person name="Sutormin R.A."/>
            <person name="Nabieva E.R."/>
            <person name="Penin A.A."/>
            <person name="Kondrashov A.S."/>
            <person name="Logacheva M.D."/>
        </authorList>
    </citation>
    <scope>NUCLEOTIDE SEQUENCE [LARGE SCALE GENOMIC DNA]</scope>
</reference>
<feature type="region of interest" description="Disordered" evidence="1">
    <location>
        <begin position="125"/>
        <end position="154"/>
    </location>
</feature>
<feature type="region of interest" description="Disordered" evidence="1">
    <location>
        <begin position="83"/>
        <end position="105"/>
    </location>
</feature>
<evidence type="ECO:0000313" key="3">
    <source>
        <dbReference type="Proteomes" id="UP000015453"/>
    </source>
</evidence>
<proteinExistence type="predicted"/>
<feature type="region of interest" description="Disordered" evidence="1">
    <location>
        <begin position="25"/>
        <end position="65"/>
    </location>
</feature>
<keyword evidence="3" id="KW-1185">Reference proteome</keyword>
<evidence type="ECO:0000313" key="2">
    <source>
        <dbReference type="EMBL" id="EPS62702.1"/>
    </source>
</evidence>
<protein>
    <submittedName>
        <fullName evidence="2">Uncharacterized protein</fullName>
    </submittedName>
</protein>
<organism evidence="2 3">
    <name type="scientific">Genlisea aurea</name>
    <dbReference type="NCBI Taxonomy" id="192259"/>
    <lineage>
        <taxon>Eukaryota</taxon>
        <taxon>Viridiplantae</taxon>
        <taxon>Streptophyta</taxon>
        <taxon>Embryophyta</taxon>
        <taxon>Tracheophyta</taxon>
        <taxon>Spermatophyta</taxon>
        <taxon>Magnoliopsida</taxon>
        <taxon>eudicotyledons</taxon>
        <taxon>Gunneridae</taxon>
        <taxon>Pentapetalae</taxon>
        <taxon>asterids</taxon>
        <taxon>lamiids</taxon>
        <taxon>Lamiales</taxon>
        <taxon>Lentibulariaceae</taxon>
        <taxon>Genlisea</taxon>
    </lineage>
</organism>
<feature type="compositionally biased region" description="Basic and acidic residues" evidence="1">
    <location>
        <begin position="189"/>
        <end position="198"/>
    </location>
</feature>
<feature type="compositionally biased region" description="Basic and acidic residues" evidence="1">
    <location>
        <begin position="56"/>
        <end position="65"/>
    </location>
</feature>
<dbReference type="PANTHER" id="PTHR37258">
    <property type="entry name" value="FANTOM PROTEIN"/>
    <property type="match status" value="1"/>
</dbReference>
<feature type="region of interest" description="Disordered" evidence="1">
    <location>
        <begin position="189"/>
        <end position="213"/>
    </location>
</feature>
<gene>
    <name evidence="2" type="ORF">M569_12088</name>
</gene>
<evidence type="ECO:0000256" key="1">
    <source>
        <dbReference type="SAM" id="MobiDB-lite"/>
    </source>
</evidence>
<dbReference type="PANTHER" id="PTHR37258:SF1">
    <property type="entry name" value="FANTOM PROTEIN"/>
    <property type="match status" value="1"/>
</dbReference>
<name>S8DSB1_9LAMI</name>
<dbReference type="Proteomes" id="UP000015453">
    <property type="component" value="Unassembled WGS sequence"/>
</dbReference>
<feature type="compositionally biased region" description="Basic and acidic residues" evidence="1">
    <location>
        <begin position="125"/>
        <end position="142"/>
    </location>
</feature>
<comment type="caution">
    <text evidence="2">The sequence shown here is derived from an EMBL/GenBank/DDBJ whole genome shotgun (WGS) entry which is preliminary data.</text>
</comment>
<accession>S8DSB1</accession>
<dbReference type="EMBL" id="AUSU01005968">
    <property type="protein sequence ID" value="EPS62702.1"/>
    <property type="molecule type" value="Genomic_DNA"/>
</dbReference>
<sequence length="213" mass="24073">MFGTVPAGKSSHRWLDRLWTSRGFSDSTDPENLLQNPRNRPISETPEDSSQIGCPHGDDGDRNIRDTVSDVLNELFYFGDGCRSSSSHIKKSSRKAANPRNCAFPNGNKRDAKLWRCEDRSSRVAERKESNHNYENEEEARRGGGASGEGNSLSGFSRTEVTVIDTSCAVWKLEKLLYRKRNVWKVRDRKGNGEVPESKRRRKLINGGSEDIK</sequence>
<dbReference type="OrthoDB" id="684590at2759"/>